<dbReference type="Proteomes" id="UP001168823">
    <property type="component" value="Unassembled WGS sequence"/>
</dbReference>
<proteinExistence type="predicted"/>
<name>A0ABT8UPK7_9MYCO</name>
<feature type="transmembrane region" description="Helical" evidence="1">
    <location>
        <begin position="12"/>
        <end position="38"/>
    </location>
</feature>
<comment type="caution">
    <text evidence="2">The sequence shown here is derived from an EMBL/GenBank/DDBJ whole genome shotgun (WGS) entry which is preliminary data.</text>
</comment>
<dbReference type="RefSeq" id="WP_302916740.1">
    <property type="nucleotide sequence ID" value="NZ_JAUMSQ010000372.1"/>
</dbReference>
<sequence>DDPALPWRPGPWWAGAAAVGVGGVVSGVAGALVVGAALAVRYVLRNRARLLDRITIGTVATGLIAAGAVLSQTPWRSVDGYAGHSVGVQLLALISVATLAASAVPDRREPDPPGAAQP</sequence>
<feature type="transmembrane region" description="Helical" evidence="1">
    <location>
        <begin position="50"/>
        <end position="70"/>
    </location>
</feature>
<keyword evidence="1" id="KW-0472">Membrane</keyword>
<evidence type="ECO:0000313" key="3">
    <source>
        <dbReference type="Proteomes" id="UP001168823"/>
    </source>
</evidence>
<evidence type="ECO:0000256" key="1">
    <source>
        <dbReference type="SAM" id="Phobius"/>
    </source>
</evidence>
<organism evidence="2 3">
    <name type="scientific">Mycolicibacterium arseniciresistens</name>
    <dbReference type="NCBI Taxonomy" id="3062257"/>
    <lineage>
        <taxon>Bacteria</taxon>
        <taxon>Bacillati</taxon>
        <taxon>Actinomycetota</taxon>
        <taxon>Actinomycetes</taxon>
        <taxon>Mycobacteriales</taxon>
        <taxon>Mycobacteriaceae</taxon>
        <taxon>Mycolicibacterium</taxon>
    </lineage>
</organism>
<keyword evidence="1" id="KW-0812">Transmembrane</keyword>
<accession>A0ABT8UPK7</accession>
<keyword evidence="1" id="KW-1133">Transmembrane helix</keyword>
<feature type="transmembrane region" description="Helical" evidence="1">
    <location>
        <begin position="82"/>
        <end position="104"/>
    </location>
</feature>
<protein>
    <submittedName>
        <fullName evidence="2">Uncharacterized protein</fullName>
    </submittedName>
</protein>
<reference evidence="2" key="1">
    <citation type="submission" date="2023-07" db="EMBL/GenBank/DDBJ databases">
        <title>Mycolicibacterium sp. nov., a novel bacterial species.</title>
        <authorList>
            <person name="Cao Y."/>
        </authorList>
    </citation>
    <scope>NUCLEOTIDE SEQUENCE</scope>
    <source>
        <strain evidence="2">KC 300</strain>
    </source>
</reference>
<evidence type="ECO:0000313" key="2">
    <source>
        <dbReference type="EMBL" id="MDO3639721.1"/>
    </source>
</evidence>
<keyword evidence="3" id="KW-1185">Reference proteome</keyword>
<gene>
    <name evidence="2" type="ORF">Q2100_28525</name>
</gene>
<dbReference type="EMBL" id="JAUMSQ010000372">
    <property type="protein sequence ID" value="MDO3639721.1"/>
    <property type="molecule type" value="Genomic_DNA"/>
</dbReference>
<feature type="non-terminal residue" evidence="2">
    <location>
        <position position="1"/>
    </location>
</feature>